<dbReference type="RefSeq" id="WP_029509145.1">
    <property type="nucleotide sequence ID" value="NZ_BJMJ01000010.1"/>
</dbReference>
<dbReference type="Proteomes" id="UP000478636">
    <property type="component" value="Unassembled WGS sequence"/>
</dbReference>
<dbReference type="InterPro" id="IPR052156">
    <property type="entry name" value="BCAA_Transport_ATP-bd_LivF"/>
</dbReference>
<dbReference type="InterPro" id="IPR017871">
    <property type="entry name" value="ABC_transporter-like_CS"/>
</dbReference>
<dbReference type="SUPFAM" id="SSF52540">
    <property type="entry name" value="P-loop containing nucleoside triphosphate hydrolases"/>
    <property type="match status" value="1"/>
</dbReference>
<keyword evidence="2" id="KW-0813">Transport</keyword>
<evidence type="ECO:0000313" key="6">
    <source>
        <dbReference type="EMBL" id="MWN20844.1"/>
    </source>
</evidence>
<dbReference type="InterPro" id="IPR027417">
    <property type="entry name" value="P-loop_NTPase"/>
</dbReference>
<name>A0A6L7A9G6_LEULA</name>
<protein>
    <submittedName>
        <fullName evidence="6">ATP-binding cassette domain-containing protein</fullName>
    </submittedName>
</protein>
<dbReference type="CDD" id="cd03224">
    <property type="entry name" value="ABC_TM1139_LivF_branched"/>
    <property type="match status" value="1"/>
</dbReference>
<keyword evidence="4 6" id="KW-0067">ATP-binding</keyword>
<dbReference type="SMART" id="SM00382">
    <property type="entry name" value="AAA"/>
    <property type="match status" value="1"/>
</dbReference>
<comment type="similarity">
    <text evidence="1">Belongs to the ABC transporter superfamily.</text>
</comment>
<dbReference type="InterPro" id="IPR003593">
    <property type="entry name" value="AAA+_ATPase"/>
</dbReference>
<dbReference type="Gene3D" id="3.40.50.300">
    <property type="entry name" value="P-loop containing nucleotide triphosphate hydrolases"/>
    <property type="match status" value="1"/>
</dbReference>
<dbReference type="PANTHER" id="PTHR43820:SF4">
    <property type="entry name" value="HIGH-AFFINITY BRANCHED-CHAIN AMINO ACID TRANSPORT ATP-BINDING PROTEIN LIVF"/>
    <property type="match status" value="1"/>
</dbReference>
<evidence type="ECO:0000256" key="4">
    <source>
        <dbReference type="ARBA" id="ARBA00022840"/>
    </source>
</evidence>
<dbReference type="PIRSF" id="PIRSF039137">
    <property type="entry name" value="ABC_branched_ATPase"/>
    <property type="match status" value="1"/>
</dbReference>
<evidence type="ECO:0000256" key="3">
    <source>
        <dbReference type="ARBA" id="ARBA00022741"/>
    </source>
</evidence>
<evidence type="ECO:0000256" key="2">
    <source>
        <dbReference type="ARBA" id="ARBA00022448"/>
    </source>
</evidence>
<comment type="caution">
    <text evidence="6">The sequence shown here is derived from an EMBL/GenBank/DDBJ whole genome shotgun (WGS) entry which is preliminary data.</text>
</comment>
<evidence type="ECO:0000256" key="5">
    <source>
        <dbReference type="ARBA" id="ARBA00022970"/>
    </source>
</evidence>
<dbReference type="EMBL" id="WSZI01000013">
    <property type="protein sequence ID" value="MWN20844.1"/>
    <property type="molecule type" value="Genomic_DNA"/>
</dbReference>
<dbReference type="GO" id="GO:0015658">
    <property type="term" value="F:branched-chain amino acid transmembrane transporter activity"/>
    <property type="evidence" value="ECO:0007669"/>
    <property type="project" value="InterPro"/>
</dbReference>
<dbReference type="InterPro" id="IPR003439">
    <property type="entry name" value="ABC_transporter-like_ATP-bd"/>
</dbReference>
<reference evidence="6 7" key="1">
    <citation type="submission" date="2019-12" db="EMBL/GenBank/DDBJ databases">
        <title>Complete genome sequence of Leuconostoc lactis strain AVN1 provides insights into metabolic potential.</title>
        <authorList>
            <person name="Besrour N."/>
            <person name="Najjari A."/>
            <person name="Fhoula I."/>
            <person name="Jaballah S."/>
            <person name="Klibi N."/>
            <person name="Ouzari H.I."/>
        </authorList>
    </citation>
    <scope>NUCLEOTIDE SEQUENCE [LARGE SCALE GENOMIC DNA]</scope>
    <source>
        <strain evidence="6 7">AVN1</strain>
    </source>
</reference>
<sequence>MTEQILQVTNLSIHYGPIKAVQQVNFVVNRGEIVTLIGANGAGKSTILRGISGLEKPVAGQMLFNSQDLKGLSSETRVRQGIVQVPEGRHVFPGMSVLENLRLGAYTVHNTQQLKATLAHVFTLFPILAERKNQDAATLSGGEQQMLAIGRALMAQPKIILLDEPSMGLAPLYIQKIFAIIQQIRQTGVTVLVIEQNAHQALKIADRGYVLESGQVMATGTGAELLASSDVRAAYLGG</sequence>
<dbReference type="InterPro" id="IPR030660">
    <property type="entry name" value="ABC_branched_ATPase_LivF/BraG"/>
</dbReference>
<evidence type="ECO:0000313" key="7">
    <source>
        <dbReference type="Proteomes" id="UP000478636"/>
    </source>
</evidence>
<dbReference type="PANTHER" id="PTHR43820">
    <property type="entry name" value="HIGH-AFFINITY BRANCHED-CHAIN AMINO ACID TRANSPORT ATP-BINDING PROTEIN LIVF"/>
    <property type="match status" value="1"/>
</dbReference>
<keyword evidence="5" id="KW-0029">Amino-acid transport</keyword>
<dbReference type="PROSITE" id="PS50893">
    <property type="entry name" value="ABC_TRANSPORTER_2"/>
    <property type="match status" value="1"/>
</dbReference>
<dbReference type="Pfam" id="PF00005">
    <property type="entry name" value="ABC_tran"/>
    <property type="match status" value="1"/>
</dbReference>
<organism evidence="6 7">
    <name type="scientific">Leuconostoc lactis</name>
    <dbReference type="NCBI Taxonomy" id="1246"/>
    <lineage>
        <taxon>Bacteria</taxon>
        <taxon>Bacillati</taxon>
        <taxon>Bacillota</taxon>
        <taxon>Bacilli</taxon>
        <taxon>Lactobacillales</taxon>
        <taxon>Lactobacillaceae</taxon>
        <taxon>Leuconostoc</taxon>
    </lineage>
</organism>
<dbReference type="GO" id="GO:0015807">
    <property type="term" value="P:L-amino acid transport"/>
    <property type="evidence" value="ECO:0007669"/>
    <property type="project" value="TreeGrafter"/>
</dbReference>
<dbReference type="GO" id="GO:0016887">
    <property type="term" value="F:ATP hydrolysis activity"/>
    <property type="evidence" value="ECO:0007669"/>
    <property type="project" value="InterPro"/>
</dbReference>
<dbReference type="PROSITE" id="PS00211">
    <property type="entry name" value="ABC_TRANSPORTER_1"/>
    <property type="match status" value="1"/>
</dbReference>
<dbReference type="AlphaFoldDB" id="A0A6L7A9G6"/>
<dbReference type="GO" id="GO:0005524">
    <property type="term" value="F:ATP binding"/>
    <property type="evidence" value="ECO:0007669"/>
    <property type="project" value="UniProtKB-KW"/>
</dbReference>
<evidence type="ECO:0000256" key="1">
    <source>
        <dbReference type="ARBA" id="ARBA00005417"/>
    </source>
</evidence>
<keyword evidence="3" id="KW-0547">Nucleotide-binding</keyword>
<gene>
    <name evidence="6" type="ORF">GQS40_04040</name>
</gene>
<proteinExistence type="inferred from homology"/>
<accession>A0A6L7A9G6</accession>